<evidence type="ECO:0000313" key="9">
    <source>
        <dbReference type="Proteomes" id="UP000182658"/>
    </source>
</evidence>
<name>A0A1J7J6M4_9PEZI</name>
<feature type="region of interest" description="Disordered" evidence="5">
    <location>
        <begin position="303"/>
        <end position="340"/>
    </location>
</feature>
<feature type="region of interest" description="Disordered" evidence="5">
    <location>
        <begin position="520"/>
        <end position="736"/>
    </location>
</feature>
<dbReference type="InterPro" id="IPR051694">
    <property type="entry name" value="Immunoregulatory_rcpt-like"/>
</dbReference>
<dbReference type="InParanoid" id="A0A1J7J6M4"/>
<dbReference type="STRING" id="1408157.A0A1J7J6M4"/>
<evidence type="ECO:0000256" key="5">
    <source>
        <dbReference type="SAM" id="MobiDB-lite"/>
    </source>
</evidence>
<dbReference type="EMBL" id="KV875098">
    <property type="protein sequence ID" value="OIW28929.1"/>
    <property type="molecule type" value="Genomic_DNA"/>
</dbReference>
<evidence type="ECO:0000256" key="1">
    <source>
        <dbReference type="ARBA" id="ARBA00004167"/>
    </source>
</evidence>
<feature type="chain" id="PRO_5012701514" description="Extracellular membrane protein CFEM domain-containing protein" evidence="7">
    <location>
        <begin position="29"/>
        <end position="869"/>
    </location>
</feature>
<feature type="region of interest" description="Disordered" evidence="5">
    <location>
        <begin position="352"/>
        <end position="399"/>
    </location>
</feature>
<gene>
    <name evidence="8" type="ORF">CONLIGDRAFT_399892</name>
</gene>
<proteinExistence type="predicted"/>
<organism evidence="8 9">
    <name type="scientific">Coniochaeta ligniaria NRRL 30616</name>
    <dbReference type="NCBI Taxonomy" id="1408157"/>
    <lineage>
        <taxon>Eukaryota</taxon>
        <taxon>Fungi</taxon>
        <taxon>Dikarya</taxon>
        <taxon>Ascomycota</taxon>
        <taxon>Pezizomycotina</taxon>
        <taxon>Sordariomycetes</taxon>
        <taxon>Sordariomycetidae</taxon>
        <taxon>Coniochaetales</taxon>
        <taxon>Coniochaetaceae</taxon>
        <taxon>Coniochaeta</taxon>
    </lineage>
</organism>
<feature type="region of interest" description="Disordered" evidence="5">
    <location>
        <begin position="424"/>
        <end position="478"/>
    </location>
</feature>
<sequence>MSYLRIMASKPLLCFAIWTTAAATYASAATSTLTSEITDFVPSCALDCFQSFVSNNYNAAGCGTSPALACLCQKTGTSGFTIGEGAVQCLVAEINRNSCQGGDASQQAISKAYAMCSGVQNAAPETHATIVATLVVPSGTGPVQVPGAASTTVASLPTSTPVSTSDAVSITPIATVSSTASPAVSTTSATSSPSSTSDGTSRGPTLNTAQIAGISVGIAATLGFAIGLIFLARCVRRRNFGDQESILFKPKRESKGFGMLKSNQNSPGALQISAPIHKTPIDMEFRRPGDFQRQRKETIGLALSPPRSAAATAQGSRVRSPMSADQPPKTYKPYTPDSHGLPKPALTVIIPQDSGQPQKEARNLQSSRDSVVTEFQEDGEGESVGGSNIWRPPPTDPQSTTTYYVADKWGNWILSNKDRTSNVAELPSSVNRTKAERAMDANPESPVDRTMLMARGTQLSKPGSTRQTGPGARLGPPIELKDKLQAPRSSSVYSNFSLPQSVAPGSGNHLPVTSVSLAQENSAAGTKGQEASKRRKSKGASRQNKRRSQDSATTIASSVAEVDEEGDAIEDDPQDGLSPVVESPRTPVSSGRSPVTYPKLPAAARDAPDRRKQQGHKQLPTPPKTLQPTLTLFPRNTRNEPLGTMPLDPLRQPSPTLGTVDVSPLKGQRNPAVAQRSSTAKQQFMRVPALNPNPPRNPAEFKTGSPEMRSGLAPPEGEKQEQYQHHHRRGSSLQQPQQELLYQQSSWSNLHPVQGQGDSRSSASQAQLSRSRLPDRILISPASATTNGSVESAGSSFLLTKRLGADRAAALTLGEDLGGQSARRVKWQRDQEGPGFIGRETAAALPATPGWLPKLTPTRRGDDLFLNVQ</sequence>
<keyword evidence="3 6" id="KW-1133">Transmembrane helix</keyword>
<accession>A0A1J7J6M4</accession>
<evidence type="ECO:0000256" key="6">
    <source>
        <dbReference type="SAM" id="Phobius"/>
    </source>
</evidence>
<feature type="compositionally biased region" description="Low complexity" evidence="5">
    <location>
        <begin position="759"/>
        <end position="771"/>
    </location>
</feature>
<dbReference type="OrthoDB" id="3946741at2759"/>
<evidence type="ECO:0000256" key="3">
    <source>
        <dbReference type="ARBA" id="ARBA00022989"/>
    </source>
</evidence>
<feature type="compositionally biased region" description="Polar residues" evidence="5">
    <location>
        <begin position="457"/>
        <end position="468"/>
    </location>
</feature>
<comment type="subcellular location">
    <subcellularLocation>
        <location evidence="1">Membrane</location>
        <topology evidence="1">Single-pass membrane protein</topology>
    </subcellularLocation>
</comment>
<keyword evidence="9" id="KW-1185">Reference proteome</keyword>
<protein>
    <recommendedName>
        <fullName evidence="10">Extracellular membrane protein CFEM domain-containing protein</fullName>
    </recommendedName>
</protein>
<keyword evidence="4 6" id="KW-0472">Membrane</keyword>
<dbReference type="GO" id="GO:0071944">
    <property type="term" value="C:cell periphery"/>
    <property type="evidence" value="ECO:0007669"/>
    <property type="project" value="UniProtKB-ARBA"/>
</dbReference>
<dbReference type="AlphaFoldDB" id="A0A1J7J6M4"/>
<dbReference type="PANTHER" id="PTHR15549">
    <property type="entry name" value="PAIRED IMMUNOGLOBULIN-LIKE TYPE 2 RECEPTOR"/>
    <property type="match status" value="1"/>
</dbReference>
<feature type="compositionally biased region" description="Polar residues" evidence="5">
    <location>
        <begin position="353"/>
        <end position="370"/>
    </location>
</feature>
<feature type="compositionally biased region" description="Low complexity" evidence="5">
    <location>
        <begin position="181"/>
        <end position="197"/>
    </location>
</feature>
<keyword evidence="7" id="KW-0732">Signal</keyword>
<evidence type="ECO:0000256" key="2">
    <source>
        <dbReference type="ARBA" id="ARBA00022692"/>
    </source>
</evidence>
<feature type="compositionally biased region" description="Basic residues" evidence="5">
    <location>
        <begin position="533"/>
        <end position="546"/>
    </location>
</feature>
<feature type="transmembrane region" description="Helical" evidence="6">
    <location>
        <begin position="211"/>
        <end position="232"/>
    </location>
</feature>
<reference evidence="8 9" key="1">
    <citation type="submission" date="2016-10" db="EMBL/GenBank/DDBJ databases">
        <title>Draft genome sequence of Coniochaeta ligniaria NRRL30616, a lignocellulolytic fungus for bioabatement of inhibitors in plant biomass hydrolysates.</title>
        <authorList>
            <consortium name="DOE Joint Genome Institute"/>
            <person name="Jimenez D.J."/>
            <person name="Hector R.E."/>
            <person name="Riley R."/>
            <person name="Sun H."/>
            <person name="Grigoriev I.V."/>
            <person name="Van Elsas J.D."/>
            <person name="Nichols N.N."/>
        </authorList>
    </citation>
    <scope>NUCLEOTIDE SEQUENCE [LARGE SCALE GENOMIC DNA]</scope>
    <source>
        <strain evidence="8 9">NRRL 30616</strain>
    </source>
</reference>
<feature type="compositionally biased region" description="Acidic residues" evidence="5">
    <location>
        <begin position="561"/>
        <end position="574"/>
    </location>
</feature>
<feature type="region of interest" description="Disordered" evidence="5">
    <location>
        <begin position="749"/>
        <end position="774"/>
    </location>
</feature>
<dbReference type="Proteomes" id="UP000182658">
    <property type="component" value="Unassembled WGS sequence"/>
</dbReference>
<keyword evidence="2 6" id="KW-0812">Transmembrane</keyword>
<feature type="region of interest" description="Disordered" evidence="5">
    <location>
        <begin position="181"/>
        <end position="204"/>
    </location>
</feature>
<evidence type="ECO:0000256" key="7">
    <source>
        <dbReference type="SAM" id="SignalP"/>
    </source>
</evidence>
<evidence type="ECO:0008006" key="10">
    <source>
        <dbReference type="Google" id="ProtNLM"/>
    </source>
</evidence>
<dbReference type="PANTHER" id="PTHR15549:SF26">
    <property type="entry name" value="AXIAL BUDDING PATTERN PROTEIN 2-RELATED"/>
    <property type="match status" value="1"/>
</dbReference>
<evidence type="ECO:0000256" key="4">
    <source>
        <dbReference type="ARBA" id="ARBA00023136"/>
    </source>
</evidence>
<dbReference type="GO" id="GO:0016020">
    <property type="term" value="C:membrane"/>
    <property type="evidence" value="ECO:0007669"/>
    <property type="project" value="UniProtKB-SubCell"/>
</dbReference>
<feature type="signal peptide" evidence="7">
    <location>
        <begin position="1"/>
        <end position="28"/>
    </location>
</feature>
<evidence type="ECO:0000313" key="8">
    <source>
        <dbReference type="EMBL" id="OIW28929.1"/>
    </source>
</evidence>